<dbReference type="PANTHER" id="PTHR46600:SF11">
    <property type="entry name" value="THAP DOMAIN-CONTAINING PROTEIN 10"/>
    <property type="match status" value="1"/>
</dbReference>
<dbReference type="InParanoid" id="A0A482XTL1"/>
<dbReference type="EMBL" id="QKKF02002619">
    <property type="protein sequence ID" value="RZF48251.1"/>
    <property type="molecule type" value="Genomic_DNA"/>
</dbReference>
<dbReference type="SMART" id="SM00980">
    <property type="entry name" value="THAP"/>
    <property type="match status" value="1"/>
</dbReference>
<keyword evidence="1" id="KW-0479">Metal-binding</keyword>
<dbReference type="AlphaFoldDB" id="A0A482XTL1"/>
<keyword evidence="4 5" id="KW-0238">DNA-binding</keyword>
<dbReference type="GO" id="GO:0043565">
    <property type="term" value="F:sequence-specific DNA binding"/>
    <property type="evidence" value="ECO:0007669"/>
    <property type="project" value="InterPro"/>
</dbReference>
<evidence type="ECO:0000259" key="7">
    <source>
        <dbReference type="PROSITE" id="PS50950"/>
    </source>
</evidence>
<evidence type="ECO:0000313" key="8">
    <source>
        <dbReference type="EMBL" id="RZF48251.1"/>
    </source>
</evidence>
<comment type="caution">
    <text evidence="8">The sequence shown here is derived from an EMBL/GenBank/DDBJ whole genome shotgun (WGS) entry which is preliminary data.</text>
</comment>
<evidence type="ECO:0000256" key="3">
    <source>
        <dbReference type="ARBA" id="ARBA00022833"/>
    </source>
</evidence>
<keyword evidence="3" id="KW-0862">Zinc</keyword>
<gene>
    <name evidence="8" type="ORF">LSTR_LSTR006218</name>
</gene>
<dbReference type="OrthoDB" id="7683421at2759"/>
<dbReference type="InterPro" id="IPR006612">
    <property type="entry name" value="THAP_Znf"/>
</dbReference>
<dbReference type="GO" id="GO:0008270">
    <property type="term" value="F:zinc ion binding"/>
    <property type="evidence" value="ECO:0007669"/>
    <property type="project" value="UniProtKB-KW"/>
</dbReference>
<feature type="region of interest" description="Disordered" evidence="6">
    <location>
        <begin position="98"/>
        <end position="127"/>
    </location>
</feature>
<organism evidence="8 9">
    <name type="scientific">Laodelphax striatellus</name>
    <name type="common">Small brown planthopper</name>
    <name type="synonym">Delphax striatella</name>
    <dbReference type="NCBI Taxonomy" id="195883"/>
    <lineage>
        <taxon>Eukaryota</taxon>
        <taxon>Metazoa</taxon>
        <taxon>Ecdysozoa</taxon>
        <taxon>Arthropoda</taxon>
        <taxon>Hexapoda</taxon>
        <taxon>Insecta</taxon>
        <taxon>Pterygota</taxon>
        <taxon>Neoptera</taxon>
        <taxon>Paraneoptera</taxon>
        <taxon>Hemiptera</taxon>
        <taxon>Auchenorrhyncha</taxon>
        <taxon>Fulgoroidea</taxon>
        <taxon>Delphacidae</taxon>
        <taxon>Criomorphinae</taxon>
        <taxon>Laodelphax</taxon>
    </lineage>
</organism>
<evidence type="ECO:0000256" key="4">
    <source>
        <dbReference type="ARBA" id="ARBA00023125"/>
    </source>
</evidence>
<dbReference type="SUPFAM" id="SSF57716">
    <property type="entry name" value="Glucocorticoid receptor-like (DNA-binding domain)"/>
    <property type="match status" value="1"/>
</dbReference>
<dbReference type="Pfam" id="PF05485">
    <property type="entry name" value="THAP"/>
    <property type="match status" value="1"/>
</dbReference>
<feature type="domain" description="THAP-type" evidence="7">
    <location>
        <begin position="127"/>
        <end position="212"/>
    </location>
</feature>
<dbReference type="InterPro" id="IPR026516">
    <property type="entry name" value="THAP1/10"/>
</dbReference>
<dbReference type="SMART" id="SM00692">
    <property type="entry name" value="DM3"/>
    <property type="match status" value="1"/>
</dbReference>
<dbReference type="PANTHER" id="PTHR46600">
    <property type="entry name" value="THAP DOMAIN-CONTAINING"/>
    <property type="match status" value="1"/>
</dbReference>
<dbReference type="PROSITE" id="PS50950">
    <property type="entry name" value="ZF_THAP"/>
    <property type="match status" value="1"/>
</dbReference>
<evidence type="ECO:0000256" key="6">
    <source>
        <dbReference type="SAM" id="MobiDB-lite"/>
    </source>
</evidence>
<dbReference type="Proteomes" id="UP000291343">
    <property type="component" value="Unassembled WGS sequence"/>
</dbReference>
<evidence type="ECO:0000256" key="2">
    <source>
        <dbReference type="ARBA" id="ARBA00022771"/>
    </source>
</evidence>
<accession>A0A482XTL1</accession>
<evidence type="ECO:0000313" key="9">
    <source>
        <dbReference type="Proteomes" id="UP000291343"/>
    </source>
</evidence>
<proteinExistence type="predicted"/>
<keyword evidence="9" id="KW-1185">Reference proteome</keyword>
<evidence type="ECO:0000256" key="1">
    <source>
        <dbReference type="ARBA" id="ARBA00022723"/>
    </source>
</evidence>
<reference evidence="8 9" key="1">
    <citation type="journal article" date="2017" name="Gigascience">
        <title>Genome sequence of the small brown planthopper, Laodelphax striatellus.</title>
        <authorList>
            <person name="Zhu J."/>
            <person name="Jiang F."/>
            <person name="Wang X."/>
            <person name="Yang P."/>
            <person name="Bao Y."/>
            <person name="Zhao W."/>
            <person name="Wang W."/>
            <person name="Lu H."/>
            <person name="Wang Q."/>
            <person name="Cui N."/>
            <person name="Li J."/>
            <person name="Chen X."/>
            <person name="Luo L."/>
            <person name="Yu J."/>
            <person name="Kang L."/>
            <person name="Cui F."/>
        </authorList>
    </citation>
    <scope>NUCLEOTIDE SEQUENCE [LARGE SCALE GENOMIC DNA]</scope>
    <source>
        <strain evidence="8">Lst14</strain>
    </source>
</reference>
<sequence length="229" mass="26093">MDHDQSDLGSCMGESENEFEFVEVKMEPHEELDVEEDLGSCIGESENVFEFVEVKMEPHEELDVDEMKLEPACDADSNMWDEVSSSYQTSLGDKLINKAEEDEEEEKEQQQRGKIMMSGSAEEAKKHSRRHCSFAGCGRSKAKFPELHFYSFPVKRPWICELWTTNCANEVLHTLEKKTLGSRVVCEKHFEKDCFFSGFKTRLTGNAVPTIPCCVDDEKNHQGTSKDAS</sequence>
<name>A0A482XTL1_LAOST</name>
<protein>
    <recommendedName>
        <fullName evidence="7">THAP-type domain-containing protein</fullName>
    </recommendedName>
</protein>
<keyword evidence="2 5" id="KW-0863">Zinc-finger</keyword>
<evidence type="ECO:0000256" key="5">
    <source>
        <dbReference type="PROSITE-ProRule" id="PRU00309"/>
    </source>
</evidence>